<evidence type="ECO:0000313" key="3">
    <source>
        <dbReference type="Proteomes" id="UP000655589"/>
    </source>
</evidence>
<sequence length="345" mass="37389">MRVVLWHVHGSWTTAFVQGPHEYLVPVLPGRPPDGRGRARTWDWPASVREVSPAALRRAVDGSDGRGGVDAVVLQRPHEAGLLRAWTGLRAGTDVPAVYLEHDAPGGPAAATRHPLADVDVVARGRVPVVHVTRFNALMWDTGDARTVVIDHGIPDPGHRWTGERERVAAVVNEPVRRWRAAGTDVLLHVAERVPAEVYGMGTDLLAEHLARRGPTAATAAGHLHDLPQAQLHERLAGARAYLHPYRWTSLGLALLEAMALGLPVLALPVTEAYAAVPPDAGVLSADPDELAAVARRWLHDPDEAAARGKAAREHVLARYPLGTFLDRWTRLLHELHDQAARPGG</sequence>
<name>A0A8H9GJC2_9MICO</name>
<dbReference type="AlphaFoldDB" id="A0A8H9GJC2"/>
<dbReference type="PANTHER" id="PTHR12526:SF627">
    <property type="entry name" value="D-RHAMNOSYLTRANSFERASE WBPZ"/>
    <property type="match status" value="1"/>
</dbReference>
<feature type="domain" description="Spore protein YkvP/CgeB glycosyl transferase-like" evidence="1">
    <location>
        <begin position="221"/>
        <end position="320"/>
    </location>
</feature>
<evidence type="ECO:0000313" key="2">
    <source>
        <dbReference type="EMBL" id="GGM32517.1"/>
    </source>
</evidence>
<dbReference type="Gene3D" id="3.40.50.2000">
    <property type="entry name" value="Glycogen Phosphorylase B"/>
    <property type="match status" value="1"/>
</dbReference>
<dbReference type="RefSeq" id="WP_171108797.1">
    <property type="nucleotide sequence ID" value="NZ_BMPT01000012.1"/>
</dbReference>
<reference evidence="2" key="2">
    <citation type="submission" date="2020-09" db="EMBL/GenBank/DDBJ databases">
        <authorList>
            <person name="Sun Q."/>
            <person name="Ohkuma M."/>
        </authorList>
    </citation>
    <scope>NUCLEOTIDE SEQUENCE</scope>
    <source>
        <strain evidence="2">JCM 3051</strain>
    </source>
</reference>
<dbReference type="Proteomes" id="UP000655589">
    <property type="component" value="Unassembled WGS sequence"/>
</dbReference>
<dbReference type="PANTHER" id="PTHR12526">
    <property type="entry name" value="GLYCOSYLTRANSFERASE"/>
    <property type="match status" value="1"/>
</dbReference>
<reference evidence="2" key="1">
    <citation type="journal article" date="2014" name="Int. J. Syst. Evol. Microbiol.">
        <title>Complete genome sequence of Corynebacterium casei LMG S-19264T (=DSM 44701T), isolated from a smear-ripened cheese.</title>
        <authorList>
            <consortium name="US DOE Joint Genome Institute (JGI-PGF)"/>
            <person name="Walter F."/>
            <person name="Albersmeier A."/>
            <person name="Kalinowski J."/>
            <person name="Ruckert C."/>
        </authorList>
    </citation>
    <scope>NUCLEOTIDE SEQUENCE</scope>
    <source>
        <strain evidence="2">JCM 3051</strain>
    </source>
</reference>
<keyword evidence="2" id="KW-0808">Transferase</keyword>
<dbReference type="CDD" id="cd03801">
    <property type="entry name" value="GT4_PimA-like"/>
    <property type="match status" value="1"/>
</dbReference>
<dbReference type="InterPro" id="IPR055259">
    <property type="entry name" value="YkvP/CgeB_Glyco_trans-like"/>
</dbReference>
<dbReference type="SUPFAM" id="SSF53756">
    <property type="entry name" value="UDP-Glycosyltransferase/glycogen phosphorylase"/>
    <property type="match status" value="2"/>
</dbReference>
<accession>A0A8H9GJC2</accession>
<comment type="caution">
    <text evidence="2">The sequence shown here is derived from an EMBL/GenBank/DDBJ whole genome shotgun (WGS) entry which is preliminary data.</text>
</comment>
<keyword evidence="3" id="KW-1185">Reference proteome</keyword>
<protein>
    <submittedName>
        <fullName evidence="2">Glycosyl transferase</fullName>
    </submittedName>
</protein>
<proteinExistence type="predicted"/>
<dbReference type="GO" id="GO:0016740">
    <property type="term" value="F:transferase activity"/>
    <property type="evidence" value="ECO:0007669"/>
    <property type="project" value="UniProtKB-KW"/>
</dbReference>
<evidence type="ECO:0000259" key="1">
    <source>
        <dbReference type="Pfam" id="PF13524"/>
    </source>
</evidence>
<gene>
    <name evidence="2" type="ORF">GCM10010102_29950</name>
</gene>
<organism evidence="2 3">
    <name type="scientific">Promicromonospora citrea</name>
    <dbReference type="NCBI Taxonomy" id="43677"/>
    <lineage>
        <taxon>Bacteria</taxon>
        <taxon>Bacillati</taxon>
        <taxon>Actinomycetota</taxon>
        <taxon>Actinomycetes</taxon>
        <taxon>Micrococcales</taxon>
        <taxon>Promicromonosporaceae</taxon>
        <taxon>Promicromonospora</taxon>
    </lineage>
</organism>
<dbReference type="Pfam" id="PF13524">
    <property type="entry name" value="Glyco_trans_1_2"/>
    <property type="match status" value="1"/>
</dbReference>
<dbReference type="EMBL" id="BMPT01000012">
    <property type="protein sequence ID" value="GGM32517.1"/>
    <property type="molecule type" value="Genomic_DNA"/>
</dbReference>